<feature type="non-terminal residue" evidence="1">
    <location>
        <position position="27"/>
    </location>
</feature>
<organism evidence="1">
    <name type="scientific">marine metagenome</name>
    <dbReference type="NCBI Taxonomy" id="408172"/>
    <lineage>
        <taxon>unclassified sequences</taxon>
        <taxon>metagenomes</taxon>
        <taxon>ecological metagenomes</taxon>
    </lineage>
</organism>
<evidence type="ECO:0000313" key="1">
    <source>
        <dbReference type="EMBL" id="SVB15146.1"/>
    </source>
</evidence>
<reference evidence="1" key="1">
    <citation type="submission" date="2018-05" db="EMBL/GenBank/DDBJ databases">
        <authorList>
            <person name="Lanie J.A."/>
            <person name="Ng W.-L."/>
            <person name="Kazmierczak K.M."/>
            <person name="Andrzejewski T.M."/>
            <person name="Davidsen T.M."/>
            <person name="Wayne K.J."/>
            <person name="Tettelin H."/>
            <person name="Glass J.I."/>
            <person name="Rusch D."/>
            <person name="Podicherti R."/>
            <person name="Tsui H.-C.T."/>
            <person name="Winkler M.E."/>
        </authorList>
    </citation>
    <scope>NUCLEOTIDE SEQUENCE</scope>
</reference>
<dbReference type="AlphaFoldDB" id="A0A382BMT0"/>
<proteinExistence type="predicted"/>
<sequence>MQIFFLFISEAHSEADTLLWLLIPYIS</sequence>
<protein>
    <submittedName>
        <fullName evidence="1">Uncharacterized protein</fullName>
    </submittedName>
</protein>
<gene>
    <name evidence="1" type="ORF">METZ01_LOCUS168000</name>
</gene>
<accession>A0A382BMT0</accession>
<name>A0A382BMT0_9ZZZZ</name>
<dbReference type="EMBL" id="UINC01030555">
    <property type="protein sequence ID" value="SVB15146.1"/>
    <property type="molecule type" value="Genomic_DNA"/>
</dbReference>